<protein>
    <submittedName>
        <fullName evidence="2">DUF4344 domain-containing metallopeptidase</fullName>
    </submittedName>
</protein>
<evidence type="ECO:0000313" key="3">
    <source>
        <dbReference type="Proteomes" id="UP001432039"/>
    </source>
</evidence>
<feature type="chain" id="PRO_5047039075" evidence="1">
    <location>
        <begin position="30"/>
        <end position="332"/>
    </location>
</feature>
<feature type="signal peptide" evidence="1">
    <location>
        <begin position="1"/>
        <end position="29"/>
    </location>
</feature>
<dbReference type="Proteomes" id="UP001432039">
    <property type="component" value="Chromosome"/>
</dbReference>
<keyword evidence="3" id="KW-1185">Reference proteome</keyword>
<evidence type="ECO:0000256" key="1">
    <source>
        <dbReference type="SAM" id="SignalP"/>
    </source>
</evidence>
<accession>A0ABZ1TMB7</accession>
<sequence length="332" mass="36251">MPNTATARCRKKARVVLSGVLVLTGTVMTGCGGEAHDAGQGPGAAPRPQAARSGRVTVVYETGTVAPEDREAVALIRNSRVLERTADWVNRSLTLPHDMVVKVTAAVPPGVTDAVTQPDGRTIFIPPPFLTEIEKALADVVKTVERPALFPASEYNTDDLTVLSTEFIFGHEMGHALQRQLLLANLGLEEDAADGYASFYTVNEVGPGPSLAAAILFDEIARKEGVPTLEGMSSDHPVTQQRAYNFLCYLEGSDPKKYQRSLVDSGYLPKTRAPLCPQAWAMLDYGWWTQLRPHFSEPFKARGDEEQKKAHARLIAETNALAERIDELRKSQ</sequence>
<dbReference type="EMBL" id="CP108090">
    <property type="protein sequence ID" value="WUQ16937.1"/>
    <property type="molecule type" value="Genomic_DNA"/>
</dbReference>
<reference evidence="2" key="1">
    <citation type="submission" date="2022-10" db="EMBL/GenBank/DDBJ databases">
        <title>The complete genomes of actinobacterial strains from the NBC collection.</title>
        <authorList>
            <person name="Joergensen T.S."/>
            <person name="Alvarez Arevalo M."/>
            <person name="Sterndorff E.B."/>
            <person name="Faurdal D."/>
            <person name="Vuksanovic O."/>
            <person name="Mourched A.-S."/>
            <person name="Charusanti P."/>
            <person name="Shaw S."/>
            <person name="Blin K."/>
            <person name="Weber T."/>
        </authorList>
    </citation>
    <scope>NUCLEOTIDE SEQUENCE</scope>
    <source>
        <strain evidence="2">NBC_00248</strain>
    </source>
</reference>
<evidence type="ECO:0000313" key="2">
    <source>
        <dbReference type="EMBL" id="WUQ16937.1"/>
    </source>
</evidence>
<dbReference type="RefSeq" id="WP_328965183.1">
    <property type="nucleotide sequence ID" value="NZ_CP108090.1"/>
</dbReference>
<keyword evidence="1" id="KW-0732">Signal</keyword>
<name>A0ABZ1TMB7_STRVG</name>
<dbReference type="InterPro" id="IPR025644">
    <property type="entry name" value="DUF4344"/>
</dbReference>
<organism evidence="2 3">
    <name type="scientific">Streptomyces virginiae</name>
    <name type="common">Streptomyces cinnamonensis</name>
    <dbReference type="NCBI Taxonomy" id="1961"/>
    <lineage>
        <taxon>Bacteria</taxon>
        <taxon>Bacillati</taxon>
        <taxon>Actinomycetota</taxon>
        <taxon>Actinomycetes</taxon>
        <taxon>Kitasatosporales</taxon>
        <taxon>Streptomycetaceae</taxon>
        <taxon>Streptomyces</taxon>
    </lineage>
</organism>
<proteinExistence type="predicted"/>
<gene>
    <name evidence="2" type="ORF">OG517_39080</name>
</gene>
<dbReference type="Pfam" id="PF14247">
    <property type="entry name" value="DUF4344"/>
    <property type="match status" value="1"/>
</dbReference>